<dbReference type="Pfam" id="PF13560">
    <property type="entry name" value="HTH_31"/>
    <property type="match status" value="1"/>
</dbReference>
<organism evidence="3 4">
    <name type="scientific">Promicromonospora thailandica</name>
    <dbReference type="NCBI Taxonomy" id="765201"/>
    <lineage>
        <taxon>Bacteria</taxon>
        <taxon>Bacillati</taxon>
        <taxon>Actinomycetota</taxon>
        <taxon>Actinomycetes</taxon>
        <taxon>Micrococcales</taxon>
        <taxon>Promicromonosporaceae</taxon>
        <taxon>Promicromonospora</taxon>
    </lineage>
</organism>
<dbReference type="InterPro" id="IPR041413">
    <property type="entry name" value="MLTR_LBD"/>
</dbReference>
<reference evidence="3" key="1">
    <citation type="submission" date="2022-06" db="EMBL/GenBank/DDBJ databases">
        <title>Genomic Encyclopedia of Archaeal and Bacterial Type Strains, Phase II (KMG-II): from individual species to whole genera.</title>
        <authorList>
            <person name="Goeker M."/>
        </authorList>
    </citation>
    <scope>NUCLEOTIDE SEQUENCE</scope>
    <source>
        <strain evidence="3">DSM 26652</strain>
    </source>
</reference>
<dbReference type="PANTHER" id="PTHR35010:SF2">
    <property type="entry name" value="BLL4672 PROTEIN"/>
    <property type="match status" value="1"/>
</dbReference>
<feature type="domain" description="HTH cro/C1-type" evidence="2">
    <location>
        <begin position="42"/>
        <end position="93"/>
    </location>
</feature>
<gene>
    <name evidence="3" type="ORF">APR03_004374</name>
</gene>
<evidence type="ECO:0000313" key="3">
    <source>
        <dbReference type="EMBL" id="MCP2267002.1"/>
    </source>
</evidence>
<evidence type="ECO:0000313" key="4">
    <source>
        <dbReference type="Proteomes" id="UP001139493"/>
    </source>
</evidence>
<name>A0A9X2JXV8_9MICO</name>
<dbReference type="AlphaFoldDB" id="A0A9X2JXV8"/>
<dbReference type="Proteomes" id="UP001139493">
    <property type="component" value="Unassembled WGS sequence"/>
</dbReference>
<feature type="region of interest" description="Disordered" evidence="1">
    <location>
        <begin position="289"/>
        <end position="310"/>
    </location>
</feature>
<feature type="compositionally biased region" description="Basic residues" evidence="1">
    <location>
        <begin position="300"/>
        <end position="310"/>
    </location>
</feature>
<evidence type="ECO:0000259" key="2">
    <source>
        <dbReference type="PROSITE" id="PS50943"/>
    </source>
</evidence>
<dbReference type="InterPro" id="IPR001387">
    <property type="entry name" value="Cro/C1-type_HTH"/>
</dbReference>
<protein>
    <submittedName>
        <fullName evidence="3">Helix-turn-helix domain-containing protein</fullName>
    </submittedName>
</protein>
<dbReference type="RefSeq" id="WP_253839330.1">
    <property type="nucleotide sequence ID" value="NZ_JAMTCS010000015.1"/>
</dbReference>
<evidence type="ECO:0000256" key="1">
    <source>
        <dbReference type="SAM" id="MobiDB-lite"/>
    </source>
</evidence>
<dbReference type="Gene3D" id="3.30.450.180">
    <property type="match status" value="1"/>
</dbReference>
<comment type="caution">
    <text evidence="3">The sequence shown here is derived from an EMBL/GenBank/DDBJ whole genome shotgun (WGS) entry which is preliminary data.</text>
</comment>
<dbReference type="PANTHER" id="PTHR35010">
    <property type="entry name" value="BLL4672 PROTEIN-RELATED"/>
    <property type="match status" value="1"/>
</dbReference>
<dbReference type="Gene3D" id="1.10.260.40">
    <property type="entry name" value="lambda repressor-like DNA-binding domains"/>
    <property type="match status" value="1"/>
</dbReference>
<proteinExistence type="predicted"/>
<dbReference type="SUPFAM" id="SSF47413">
    <property type="entry name" value="lambda repressor-like DNA-binding domains"/>
    <property type="match status" value="1"/>
</dbReference>
<sequence>MDRAVATGTDSGTAGWEFGRMVRRWRDAVAPEAVGLPVGPRRRAAGLRREELAGLAGISADYLTRLEQGRAVSPSAQVTEALARALRLPDAERDILYRLAGHAPPCRSEVPTYIPPSVHRLLDRLAGTPVAVYDATQTLVVANAPYEALMGPTSGWRGIERNALWRHLVGPGTRVVHTPEEEDDVVARLTADLRLATVRYPGDPRVARLVRELTALSPRFVELWGSGAPEPARDPSRHKVVDHPTVGLVAVDCDVLVVAADDLRIMVYTAEPGTEDADRLALAVVLGTQELDEEAGPRPPGRRGPARSGR</sequence>
<dbReference type="InterPro" id="IPR010982">
    <property type="entry name" value="Lambda_DNA-bd_dom_sf"/>
</dbReference>
<dbReference type="SMART" id="SM00530">
    <property type="entry name" value="HTH_XRE"/>
    <property type="match status" value="1"/>
</dbReference>
<dbReference type="CDD" id="cd00093">
    <property type="entry name" value="HTH_XRE"/>
    <property type="match status" value="1"/>
</dbReference>
<dbReference type="EMBL" id="JAMTCS010000015">
    <property type="protein sequence ID" value="MCP2267002.1"/>
    <property type="molecule type" value="Genomic_DNA"/>
</dbReference>
<dbReference type="PROSITE" id="PS50943">
    <property type="entry name" value="HTH_CROC1"/>
    <property type="match status" value="1"/>
</dbReference>
<dbReference type="Pfam" id="PF17765">
    <property type="entry name" value="MLTR_LBD"/>
    <property type="match status" value="1"/>
</dbReference>
<accession>A0A9X2JXV8</accession>
<dbReference type="GO" id="GO:0003677">
    <property type="term" value="F:DNA binding"/>
    <property type="evidence" value="ECO:0007669"/>
    <property type="project" value="InterPro"/>
</dbReference>
<keyword evidence="4" id="KW-1185">Reference proteome</keyword>